<dbReference type="Proteomes" id="UP001603857">
    <property type="component" value="Unassembled WGS sequence"/>
</dbReference>
<accession>A0ABD1N9R5</accession>
<gene>
    <name evidence="1" type="ORF">Fmac_006105</name>
</gene>
<sequence length="84" mass="9866">MSKNKMRVSFLIIFQVKSRFEELIMKSIIEIHFPSRRKVSNGSKVQKGEGYETTKKFKGMNFPIPKRNCSQQHVGIKDMSIMRE</sequence>
<comment type="caution">
    <text evidence="1">The sequence shown here is derived from an EMBL/GenBank/DDBJ whole genome shotgun (WGS) entry which is preliminary data.</text>
</comment>
<name>A0ABD1N9R5_9FABA</name>
<organism evidence="1 2">
    <name type="scientific">Flemingia macrophylla</name>
    <dbReference type="NCBI Taxonomy" id="520843"/>
    <lineage>
        <taxon>Eukaryota</taxon>
        <taxon>Viridiplantae</taxon>
        <taxon>Streptophyta</taxon>
        <taxon>Embryophyta</taxon>
        <taxon>Tracheophyta</taxon>
        <taxon>Spermatophyta</taxon>
        <taxon>Magnoliopsida</taxon>
        <taxon>eudicotyledons</taxon>
        <taxon>Gunneridae</taxon>
        <taxon>Pentapetalae</taxon>
        <taxon>rosids</taxon>
        <taxon>fabids</taxon>
        <taxon>Fabales</taxon>
        <taxon>Fabaceae</taxon>
        <taxon>Papilionoideae</taxon>
        <taxon>50 kb inversion clade</taxon>
        <taxon>NPAAA clade</taxon>
        <taxon>indigoferoid/millettioid clade</taxon>
        <taxon>Phaseoleae</taxon>
        <taxon>Flemingia</taxon>
    </lineage>
</organism>
<proteinExistence type="predicted"/>
<evidence type="ECO:0000313" key="1">
    <source>
        <dbReference type="EMBL" id="KAL2344820.1"/>
    </source>
</evidence>
<dbReference type="AlphaFoldDB" id="A0ABD1N9R5"/>
<evidence type="ECO:0000313" key="2">
    <source>
        <dbReference type="Proteomes" id="UP001603857"/>
    </source>
</evidence>
<dbReference type="EMBL" id="JBGMDY010000002">
    <property type="protein sequence ID" value="KAL2344820.1"/>
    <property type="molecule type" value="Genomic_DNA"/>
</dbReference>
<keyword evidence="2" id="KW-1185">Reference proteome</keyword>
<protein>
    <submittedName>
        <fullName evidence="1">Uncharacterized protein</fullName>
    </submittedName>
</protein>
<reference evidence="1 2" key="1">
    <citation type="submission" date="2024-08" db="EMBL/GenBank/DDBJ databases">
        <title>Insights into the chromosomal genome structure of Flemingia macrophylla.</title>
        <authorList>
            <person name="Ding Y."/>
            <person name="Zhao Y."/>
            <person name="Bi W."/>
            <person name="Wu M."/>
            <person name="Zhao G."/>
            <person name="Gong Y."/>
            <person name="Li W."/>
            <person name="Zhang P."/>
        </authorList>
    </citation>
    <scope>NUCLEOTIDE SEQUENCE [LARGE SCALE GENOMIC DNA]</scope>
    <source>
        <strain evidence="1">DYQJB</strain>
        <tissue evidence="1">Leaf</tissue>
    </source>
</reference>